<feature type="region of interest" description="Disordered" evidence="1">
    <location>
        <begin position="37"/>
        <end position="56"/>
    </location>
</feature>
<comment type="caution">
    <text evidence="2">The sequence shown here is derived from an EMBL/GenBank/DDBJ whole genome shotgun (WGS) entry which is preliminary data.</text>
</comment>
<evidence type="ECO:0000313" key="3">
    <source>
        <dbReference type="Proteomes" id="UP000198711"/>
    </source>
</evidence>
<evidence type="ECO:0000313" key="2">
    <source>
        <dbReference type="EMBL" id="SDX54898.1"/>
    </source>
</evidence>
<protein>
    <submittedName>
        <fullName evidence="2">Uncharacterized protein</fullName>
    </submittedName>
</protein>
<proteinExistence type="predicted"/>
<feature type="compositionally biased region" description="Polar residues" evidence="1">
    <location>
        <begin position="47"/>
        <end position="56"/>
    </location>
</feature>
<reference evidence="2 3" key="1">
    <citation type="submission" date="2016-10" db="EMBL/GenBank/DDBJ databases">
        <authorList>
            <person name="Varghese N."/>
            <person name="Submissions S."/>
        </authorList>
    </citation>
    <scope>NUCLEOTIDE SEQUENCE [LARGE SCALE GENOMIC DNA]</scope>
    <source>
        <strain evidence="2 3">DSM 25353</strain>
    </source>
</reference>
<dbReference type="EMBL" id="FNNO01000019">
    <property type="protein sequence ID" value="SDX54898.1"/>
    <property type="molecule type" value="Genomic_DNA"/>
</dbReference>
<accession>A0A8X8IHI9</accession>
<organism evidence="2 3">
    <name type="scientific">Hydrobacter penzbergensis</name>
    <dbReference type="NCBI Taxonomy" id="1235997"/>
    <lineage>
        <taxon>Bacteria</taxon>
        <taxon>Pseudomonadati</taxon>
        <taxon>Bacteroidota</taxon>
        <taxon>Chitinophagia</taxon>
        <taxon>Chitinophagales</taxon>
        <taxon>Chitinophagaceae</taxon>
        <taxon>Hydrobacter</taxon>
    </lineage>
</organism>
<keyword evidence="3" id="KW-1185">Reference proteome</keyword>
<gene>
    <name evidence="2" type="ORF">SAMN05444410_11963</name>
</gene>
<sequence>MSTKTKITPSCLEEVIFSKTGSMYGTLLCHFFNHPSSPHQNDGPHKCSNQVPDAST</sequence>
<evidence type="ECO:0000256" key="1">
    <source>
        <dbReference type="SAM" id="MobiDB-lite"/>
    </source>
</evidence>
<dbReference type="AlphaFoldDB" id="A0A8X8IHI9"/>
<name>A0A8X8IHI9_9BACT</name>
<dbReference type="Proteomes" id="UP000198711">
    <property type="component" value="Unassembled WGS sequence"/>
</dbReference>